<keyword evidence="3" id="KW-1185">Reference proteome</keyword>
<dbReference type="Proteomes" id="UP001054945">
    <property type="component" value="Unassembled WGS sequence"/>
</dbReference>
<sequence>MHLMKDLNVTVNEQTILSYLRENSEIESSIDSPASVTTHRSLIKTARNLTKPGAEEKLPEPEPETPGSYPSQRSFGPAALPLNPGRNPARKPRLPDCRWC</sequence>
<accession>A0AAV4ME44</accession>
<protein>
    <submittedName>
        <fullName evidence="2">Uncharacterized protein</fullName>
    </submittedName>
</protein>
<reference evidence="2 3" key="1">
    <citation type="submission" date="2021-06" db="EMBL/GenBank/DDBJ databases">
        <title>Caerostris extrusa draft genome.</title>
        <authorList>
            <person name="Kono N."/>
            <person name="Arakawa K."/>
        </authorList>
    </citation>
    <scope>NUCLEOTIDE SEQUENCE [LARGE SCALE GENOMIC DNA]</scope>
</reference>
<evidence type="ECO:0000313" key="2">
    <source>
        <dbReference type="EMBL" id="GIX70613.1"/>
    </source>
</evidence>
<dbReference type="EMBL" id="BPLR01019689">
    <property type="protein sequence ID" value="GIX70613.1"/>
    <property type="molecule type" value="Genomic_DNA"/>
</dbReference>
<dbReference type="AlphaFoldDB" id="A0AAV4ME44"/>
<gene>
    <name evidence="2" type="ORF">CEXT_35911</name>
</gene>
<evidence type="ECO:0000256" key="1">
    <source>
        <dbReference type="SAM" id="MobiDB-lite"/>
    </source>
</evidence>
<proteinExistence type="predicted"/>
<evidence type="ECO:0000313" key="3">
    <source>
        <dbReference type="Proteomes" id="UP001054945"/>
    </source>
</evidence>
<feature type="region of interest" description="Disordered" evidence="1">
    <location>
        <begin position="45"/>
        <end position="100"/>
    </location>
</feature>
<comment type="caution">
    <text evidence="2">The sequence shown here is derived from an EMBL/GenBank/DDBJ whole genome shotgun (WGS) entry which is preliminary data.</text>
</comment>
<organism evidence="2 3">
    <name type="scientific">Caerostris extrusa</name>
    <name type="common">Bark spider</name>
    <name type="synonym">Caerostris bankana</name>
    <dbReference type="NCBI Taxonomy" id="172846"/>
    <lineage>
        <taxon>Eukaryota</taxon>
        <taxon>Metazoa</taxon>
        <taxon>Ecdysozoa</taxon>
        <taxon>Arthropoda</taxon>
        <taxon>Chelicerata</taxon>
        <taxon>Arachnida</taxon>
        <taxon>Araneae</taxon>
        <taxon>Araneomorphae</taxon>
        <taxon>Entelegynae</taxon>
        <taxon>Araneoidea</taxon>
        <taxon>Araneidae</taxon>
        <taxon>Caerostris</taxon>
    </lineage>
</organism>
<name>A0AAV4ME44_CAEEX</name>